<dbReference type="Pfam" id="PF07238">
    <property type="entry name" value="PilZ"/>
    <property type="match status" value="1"/>
</dbReference>
<dbReference type="EMBL" id="JAHCVJ010000002">
    <property type="protein sequence ID" value="MBT0663844.1"/>
    <property type="molecule type" value="Genomic_DNA"/>
</dbReference>
<dbReference type="InterPro" id="IPR009875">
    <property type="entry name" value="PilZ_domain"/>
</dbReference>
<comment type="caution">
    <text evidence="2">The sequence shown here is derived from an EMBL/GenBank/DDBJ whole genome shotgun (WGS) entry which is preliminary data.</text>
</comment>
<dbReference type="GO" id="GO:0035438">
    <property type="term" value="F:cyclic-di-GMP binding"/>
    <property type="evidence" value="ECO:0007669"/>
    <property type="project" value="InterPro"/>
</dbReference>
<gene>
    <name evidence="2" type="ORF">KI809_05970</name>
</gene>
<dbReference type="SUPFAM" id="SSF141371">
    <property type="entry name" value="PilZ domain-like"/>
    <property type="match status" value="1"/>
</dbReference>
<dbReference type="Proteomes" id="UP000811899">
    <property type="component" value="Unassembled WGS sequence"/>
</dbReference>
<protein>
    <submittedName>
        <fullName evidence="2">PilZ domain-containing protein</fullName>
    </submittedName>
</protein>
<proteinExistence type="predicted"/>
<accession>A0AAW4KYL7</accession>
<sequence>MAEKRYIKRHRRRFALRFGEQEATRLGFTEDISPEGMFIKTTNIYPPGMLIKVTLTLPDEKSISVMGKVMWAKRVPPQMARLVKKAGFGIKIEKFIDGEELYRQVCEKSLTPA</sequence>
<evidence type="ECO:0000313" key="2">
    <source>
        <dbReference type="EMBL" id="MBT0663844.1"/>
    </source>
</evidence>
<organism evidence="2 3">
    <name type="scientific">Geoanaerobacter pelophilus</name>
    <dbReference type="NCBI Taxonomy" id="60036"/>
    <lineage>
        <taxon>Bacteria</taxon>
        <taxon>Pseudomonadati</taxon>
        <taxon>Thermodesulfobacteriota</taxon>
        <taxon>Desulfuromonadia</taxon>
        <taxon>Geobacterales</taxon>
        <taxon>Geobacteraceae</taxon>
        <taxon>Geoanaerobacter</taxon>
    </lineage>
</organism>
<feature type="domain" description="PilZ" evidence="1">
    <location>
        <begin position="12"/>
        <end position="95"/>
    </location>
</feature>
<name>A0AAW4KYL7_9BACT</name>
<dbReference type="RefSeq" id="WP_214170627.1">
    <property type="nucleotide sequence ID" value="NZ_JAHCVJ010000002.1"/>
</dbReference>
<reference evidence="2 3" key="1">
    <citation type="submission" date="2021-05" db="EMBL/GenBank/DDBJ databases">
        <title>The draft genome of Geobacter pelophilus DSM 12255.</title>
        <authorList>
            <person name="Xu Z."/>
            <person name="Masuda Y."/>
            <person name="Itoh H."/>
            <person name="Senoo K."/>
        </authorList>
    </citation>
    <scope>NUCLEOTIDE SEQUENCE [LARGE SCALE GENOMIC DNA]</scope>
    <source>
        <strain evidence="2 3">DSM 12255</strain>
    </source>
</reference>
<evidence type="ECO:0000259" key="1">
    <source>
        <dbReference type="Pfam" id="PF07238"/>
    </source>
</evidence>
<dbReference type="AlphaFoldDB" id="A0AAW4KYL7"/>
<dbReference type="Gene3D" id="2.40.10.220">
    <property type="entry name" value="predicted glycosyltransferase like domains"/>
    <property type="match status" value="1"/>
</dbReference>
<keyword evidence="3" id="KW-1185">Reference proteome</keyword>
<evidence type="ECO:0000313" key="3">
    <source>
        <dbReference type="Proteomes" id="UP000811899"/>
    </source>
</evidence>